<proteinExistence type="predicted"/>
<sequence>MYMPIGAQPPGRRGTVDQPYSALNLRLVLAAFGFVVCTVLAVLLFRSGWTVPGWLLLAWAVVAVVDMIVVQLRRRARRRAEGDRDHSIFE</sequence>
<accession>A0ABQ3Y984</accession>
<keyword evidence="1" id="KW-0472">Membrane</keyword>
<keyword evidence="1" id="KW-0812">Transmembrane</keyword>
<evidence type="ECO:0000313" key="2">
    <source>
        <dbReference type="EMBL" id="GID76544.1"/>
    </source>
</evidence>
<evidence type="ECO:0000256" key="1">
    <source>
        <dbReference type="SAM" id="Phobius"/>
    </source>
</evidence>
<evidence type="ECO:0000313" key="3">
    <source>
        <dbReference type="Proteomes" id="UP000609879"/>
    </source>
</evidence>
<protein>
    <recommendedName>
        <fullName evidence="4">DUF2530 domain-containing protein</fullName>
    </recommendedName>
</protein>
<evidence type="ECO:0008006" key="4">
    <source>
        <dbReference type="Google" id="ProtNLM"/>
    </source>
</evidence>
<dbReference type="Proteomes" id="UP000609879">
    <property type="component" value="Unassembled WGS sequence"/>
</dbReference>
<gene>
    <name evidence="2" type="ORF">Ade02nite_51850</name>
</gene>
<name>A0ABQ3Y984_9ACTN</name>
<feature type="transmembrane region" description="Helical" evidence="1">
    <location>
        <begin position="21"/>
        <end position="45"/>
    </location>
</feature>
<feature type="transmembrane region" description="Helical" evidence="1">
    <location>
        <begin position="51"/>
        <end position="70"/>
    </location>
</feature>
<comment type="caution">
    <text evidence="2">The sequence shown here is derived from an EMBL/GenBank/DDBJ whole genome shotgun (WGS) entry which is preliminary data.</text>
</comment>
<keyword evidence="3" id="KW-1185">Reference proteome</keyword>
<dbReference type="EMBL" id="BOMI01000104">
    <property type="protein sequence ID" value="GID76544.1"/>
    <property type="molecule type" value="Genomic_DNA"/>
</dbReference>
<organism evidence="2 3">
    <name type="scientific">Paractinoplanes deccanensis</name>
    <dbReference type="NCBI Taxonomy" id="113561"/>
    <lineage>
        <taxon>Bacteria</taxon>
        <taxon>Bacillati</taxon>
        <taxon>Actinomycetota</taxon>
        <taxon>Actinomycetes</taxon>
        <taxon>Micromonosporales</taxon>
        <taxon>Micromonosporaceae</taxon>
        <taxon>Paractinoplanes</taxon>
    </lineage>
</organism>
<keyword evidence="1" id="KW-1133">Transmembrane helix</keyword>
<reference evidence="2 3" key="1">
    <citation type="submission" date="2021-01" db="EMBL/GenBank/DDBJ databases">
        <title>Whole genome shotgun sequence of Actinoplanes deccanensis NBRC 13994.</title>
        <authorList>
            <person name="Komaki H."/>
            <person name="Tamura T."/>
        </authorList>
    </citation>
    <scope>NUCLEOTIDE SEQUENCE [LARGE SCALE GENOMIC DNA]</scope>
    <source>
        <strain evidence="2 3">NBRC 13994</strain>
    </source>
</reference>